<name>A0ABQ2BUL7_9BACL</name>
<protein>
    <recommendedName>
        <fullName evidence="4">Paeninodin family lasso peptide</fullName>
    </recommendedName>
</protein>
<dbReference type="RefSeq" id="WP_189009923.1">
    <property type="nucleotide sequence ID" value="NZ_BMHE01000005.1"/>
</dbReference>
<reference evidence="3" key="1">
    <citation type="journal article" date="2019" name="Int. J. Syst. Evol. Microbiol.">
        <title>The Global Catalogue of Microorganisms (GCM) 10K type strain sequencing project: providing services to taxonomists for standard genome sequencing and annotation.</title>
        <authorList>
            <consortium name="The Broad Institute Genomics Platform"/>
            <consortium name="The Broad Institute Genome Sequencing Center for Infectious Disease"/>
            <person name="Wu L."/>
            <person name="Ma J."/>
        </authorList>
    </citation>
    <scope>NUCLEOTIDE SEQUENCE [LARGE SCALE GENOMIC DNA]</scope>
    <source>
        <strain evidence="3">CGMCC 1.15043</strain>
    </source>
</reference>
<dbReference type="InterPro" id="IPR049825">
    <property type="entry name" value="Lasso_PadeA-like"/>
</dbReference>
<gene>
    <name evidence="2" type="ORF">GCM10008018_15420</name>
</gene>
<sequence length="44" mass="5012">MKKEWKKPALEVLEVSMTMADPNNGNHLDFAYPSGTPRDQLTYS</sequence>
<proteinExistence type="predicted"/>
<organism evidence="2 3">
    <name type="scientific">Paenibacillus marchantiophytorum</name>
    <dbReference type="NCBI Taxonomy" id="1619310"/>
    <lineage>
        <taxon>Bacteria</taxon>
        <taxon>Bacillati</taxon>
        <taxon>Bacillota</taxon>
        <taxon>Bacilli</taxon>
        <taxon>Bacillales</taxon>
        <taxon>Paenibacillaceae</taxon>
        <taxon>Paenibacillus</taxon>
    </lineage>
</organism>
<evidence type="ECO:0000313" key="3">
    <source>
        <dbReference type="Proteomes" id="UP000615455"/>
    </source>
</evidence>
<evidence type="ECO:0008006" key="4">
    <source>
        <dbReference type="Google" id="ProtNLM"/>
    </source>
</evidence>
<accession>A0ABQ2BUL7</accession>
<dbReference type="Proteomes" id="UP000615455">
    <property type="component" value="Unassembled WGS sequence"/>
</dbReference>
<evidence type="ECO:0000256" key="1">
    <source>
        <dbReference type="SAM" id="MobiDB-lite"/>
    </source>
</evidence>
<dbReference type="EMBL" id="BMHE01000005">
    <property type="protein sequence ID" value="GGI46098.1"/>
    <property type="molecule type" value="Genomic_DNA"/>
</dbReference>
<dbReference type="NCBIfam" id="NF033524">
    <property type="entry name" value="lasso_PadeA_fam"/>
    <property type="match status" value="1"/>
</dbReference>
<evidence type="ECO:0000313" key="2">
    <source>
        <dbReference type="EMBL" id="GGI46098.1"/>
    </source>
</evidence>
<keyword evidence="3" id="KW-1185">Reference proteome</keyword>
<feature type="region of interest" description="Disordered" evidence="1">
    <location>
        <begin position="21"/>
        <end position="44"/>
    </location>
</feature>
<comment type="caution">
    <text evidence="2">The sequence shown here is derived from an EMBL/GenBank/DDBJ whole genome shotgun (WGS) entry which is preliminary data.</text>
</comment>